<gene>
    <name evidence="1" type="ORF">Thi970DRAFT_04336</name>
</gene>
<reference evidence="2" key="1">
    <citation type="submission" date="2011-06" db="EMBL/GenBank/DDBJ databases">
        <authorList>
            <consortium name="US DOE Joint Genome Institute (JGI-PGF)"/>
            <person name="Lucas S."/>
            <person name="Han J."/>
            <person name="Lapidus A."/>
            <person name="Cheng J.-F."/>
            <person name="Goodwin L."/>
            <person name="Pitluck S."/>
            <person name="Peters L."/>
            <person name="Land M.L."/>
            <person name="Hauser L."/>
            <person name="Vogl K."/>
            <person name="Liu Z."/>
            <person name="Overmann J."/>
            <person name="Frigaard N.-U."/>
            <person name="Bryant D.A."/>
            <person name="Woyke T.J."/>
        </authorList>
    </citation>
    <scope>NUCLEOTIDE SEQUENCE [LARGE SCALE GENOMIC DNA]</scope>
    <source>
        <strain evidence="2">970</strain>
    </source>
</reference>
<protein>
    <submittedName>
        <fullName evidence="1">Uncharacterized protein</fullName>
    </submittedName>
</protein>
<dbReference type="Proteomes" id="UP000002964">
    <property type="component" value="Unassembled WGS sequence"/>
</dbReference>
<name>H8Z698_9GAMM</name>
<organism evidence="1 2">
    <name type="scientific">Thiorhodovibrio frisius</name>
    <dbReference type="NCBI Taxonomy" id="631362"/>
    <lineage>
        <taxon>Bacteria</taxon>
        <taxon>Pseudomonadati</taxon>
        <taxon>Pseudomonadota</taxon>
        <taxon>Gammaproteobacteria</taxon>
        <taxon>Chromatiales</taxon>
        <taxon>Chromatiaceae</taxon>
        <taxon>Thiorhodovibrio</taxon>
    </lineage>
</organism>
<dbReference type="EMBL" id="JH603170">
    <property type="protein sequence ID" value="EIC20682.1"/>
    <property type="molecule type" value="Genomic_DNA"/>
</dbReference>
<evidence type="ECO:0000313" key="1">
    <source>
        <dbReference type="EMBL" id="EIC20682.1"/>
    </source>
</evidence>
<accession>H8Z698</accession>
<keyword evidence="2" id="KW-1185">Reference proteome</keyword>
<evidence type="ECO:0000313" key="2">
    <source>
        <dbReference type="Proteomes" id="UP000002964"/>
    </source>
</evidence>
<dbReference type="AlphaFoldDB" id="H8Z698"/>
<dbReference type="HOGENOM" id="CLU_211696_0_0_6"/>
<dbReference type="RefSeq" id="WP_009151085.1">
    <property type="nucleotide sequence ID" value="NZ_CP121471.1"/>
</dbReference>
<reference evidence="1 2" key="2">
    <citation type="submission" date="2011-11" db="EMBL/GenBank/DDBJ databases">
        <authorList>
            <consortium name="US DOE Joint Genome Institute"/>
            <person name="Lucas S."/>
            <person name="Han J."/>
            <person name="Lapidus A."/>
            <person name="Cheng J.-F."/>
            <person name="Goodwin L."/>
            <person name="Pitluck S."/>
            <person name="Peters L."/>
            <person name="Ovchinnikova G."/>
            <person name="Zhang X."/>
            <person name="Detter J.C."/>
            <person name="Han C."/>
            <person name="Tapia R."/>
            <person name="Land M."/>
            <person name="Hauser L."/>
            <person name="Kyrpides N."/>
            <person name="Ivanova N."/>
            <person name="Pagani I."/>
            <person name="Vogl K."/>
            <person name="Liu Z."/>
            <person name="Overmann J."/>
            <person name="Frigaard N.-U."/>
            <person name="Bryant D."/>
            <person name="Woyke T."/>
        </authorList>
    </citation>
    <scope>NUCLEOTIDE SEQUENCE [LARGE SCALE GENOMIC DNA]</scope>
    <source>
        <strain evidence="1 2">970</strain>
    </source>
</reference>
<sequence length="57" mass="6649">MTGNALEKRLAILHDLDRYEQLIEEAGRATAIAQDELDDLRLSWRYLILGLMMLELF</sequence>
<proteinExistence type="predicted"/>